<feature type="signal peptide" evidence="2">
    <location>
        <begin position="1"/>
        <end position="16"/>
    </location>
</feature>
<dbReference type="HOGENOM" id="CLU_112168_0_0_1"/>
<dbReference type="Gene3D" id="3.80.10.10">
    <property type="entry name" value="Ribonuclease Inhibitor"/>
    <property type="match status" value="1"/>
</dbReference>
<feature type="chain" id="PRO_5036280819" description="LRRNT domain-containing protein" evidence="2">
    <location>
        <begin position="17"/>
        <end position="224"/>
    </location>
</feature>
<dbReference type="AlphaFoldDB" id="E3LN83"/>
<dbReference type="InParanoid" id="E3LN83"/>
<dbReference type="OMA" id="QGYVFDC"/>
<dbReference type="PANTHER" id="PTHR39385:SF2">
    <property type="entry name" value="SLIT-LIKE 3 PROTEIN"/>
    <property type="match status" value="1"/>
</dbReference>
<evidence type="ECO:0000313" key="5">
    <source>
        <dbReference type="Proteomes" id="UP000008281"/>
    </source>
</evidence>
<dbReference type="Proteomes" id="UP000008281">
    <property type="component" value="Unassembled WGS sequence"/>
</dbReference>
<reference evidence="4 6" key="2">
    <citation type="submission" date="2019-12" db="EMBL/GenBank/DDBJ databases">
        <title>Chromosome-level assembly of the Caenorhabditis remanei genome.</title>
        <authorList>
            <person name="Teterina A.A."/>
            <person name="Willis J.H."/>
            <person name="Phillips P.C."/>
        </authorList>
    </citation>
    <scope>NUCLEOTIDE SEQUENCE [LARGE SCALE GENOMIC DNA]</scope>
    <source>
        <strain evidence="4 6">PX506</strain>
        <tissue evidence="4">Whole organism</tissue>
    </source>
</reference>
<evidence type="ECO:0008006" key="7">
    <source>
        <dbReference type="Google" id="ProtNLM"/>
    </source>
</evidence>
<proteinExistence type="predicted"/>
<dbReference type="EMBL" id="DS268411">
    <property type="protein sequence ID" value="EFP02864.1"/>
    <property type="molecule type" value="Genomic_DNA"/>
</dbReference>
<name>E3LN83_CAERE</name>
<accession>E3LN83</accession>
<keyword evidence="2" id="KW-0732">Signal</keyword>
<dbReference type="FunCoup" id="E3LN83">
    <property type="interactions" value="248"/>
</dbReference>
<dbReference type="RefSeq" id="XP_003114729.1">
    <property type="nucleotide sequence ID" value="XM_003114681.1"/>
</dbReference>
<evidence type="ECO:0000256" key="2">
    <source>
        <dbReference type="SAM" id="SignalP"/>
    </source>
</evidence>
<dbReference type="InterPro" id="IPR032675">
    <property type="entry name" value="LRR_dom_sf"/>
</dbReference>
<evidence type="ECO:0000313" key="6">
    <source>
        <dbReference type="Proteomes" id="UP000483820"/>
    </source>
</evidence>
<dbReference type="Proteomes" id="UP000483820">
    <property type="component" value="Chromosome I"/>
</dbReference>
<gene>
    <name evidence="3" type="ORF">CRE_28301</name>
    <name evidence="4" type="ORF">GCK72_001678</name>
</gene>
<keyword evidence="5" id="KW-1185">Reference proteome</keyword>
<reference evidence="3" key="1">
    <citation type="submission" date="2007-07" db="EMBL/GenBank/DDBJ databases">
        <title>PCAP assembly of the Caenorhabditis remanei genome.</title>
        <authorList>
            <consortium name="The Caenorhabditis remanei Sequencing Consortium"/>
            <person name="Wilson R.K."/>
        </authorList>
    </citation>
    <scope>NUCLEOTIDE SEQUENCE [LARGE SCALE GENOMIC DNA]</scope>
    <source>
        <strain evidence="3">PB4641</strain>
    </source>
</reference>
<organism evidence="5">
    <name type="scientific">Caenorhabditis remanei</name>
    <name type="common">Caenorhabditis vulgaris</name>
    <dbReference type="NCBI Taxonomy" id="31234"/>
    <lineage>
        <taxon>Eukaryota</taxon>
        <taxon>Metazoa</taxon>
        <taxon>Ecdysozoa</taxon>
        <taxon>Nematoda</taxon>
        <taxon>Chromadorea</taxon>
        <taxon>Rhabditida</taxon>
        <taxon>Rhabditina</taxon>
        <taxon>Rhabditomorpha</taxon>
        <taxon>Rhabditoidea</taxon>
        <taxon>Rhabditidae</taxon>
        <taxon>Peloderinae</taxon>
        <taxon>Caenorhabditis</taxon>
    </lineage>
</organism>
<sequence>MRSALLIFPIFYLAQGYVFDCLDDCECDTEDEVIHCHNGDRTQLRLPGGTRLRGFPVIGLTYNKIVTLPDEATLLAKFPDLKVVDVERNPDFDCTTVENYEHIKIVSDCFKNITEISKVPKLFRPTKECDVSCQASKHYAKLHEYVLSLWEILKDKYDNFDLDSTLRDIQEFFTMVVKKINNVGRDINNRLEAAKAQRNHPKQVTPMPEPNEVSITLTEDETGI</sequence>
<dbReference type="GeneID" id="9817944"/>
<dbReference type="CTD" id="9817944"/>
<dbReference type="PANTHER" id="PTHR39385">
    <property type="entry name" value="PROTEIN CBG20422"/>
    <property type="match status" value="1"/>
</dbReference>
<dbReference type="KEGG" id="crq:GCK72_001678"/>
<protein>
    <recommendedName>
        <fullName evidence="7">LRRNT domain-containing protein</fullName>
    </recommendedName>
</protein>
<feature type="region of interest" description="Disordered" evidence="1">
    <location>
        <begin position="196"/>
        <end position="224"/>
    </location>
</feature>
<evidence type="ECO:0000256" key="1">
    <source>
        <dbReference type="SAM" id="MobiDB-lite"/>
    </source>
</evidence>
<evidence type="ECO:0000313" key="4">
    <source>
        <dbReference type="EMBL" id="KAF1769861.1"/>
    </source>
</evidence>
<dbReference type="eggNOG" id="ENOG502S8PC">
    <property type="taxonomic scope" value="Eukaryota"/>
</dbReference>
<evidence type="ECO:0000313" key="3">
    <source>
        <dbReference type="EMBL" id="EFP02864.1"/>
    </source>
</evidence>
<dbReference type="OrthoDB" id="5834526at2759"/>
<dbReference type="EMBL" id="WUAV01000001">
    <property type="protein sequence ID" value="KAF1769861.1"/>
    <property type="molecule type" value="Genomic_DNA"/>
</dbReference>